<dbReference type="Gene3D" id="1.10.10.1100">
    <property type="entry name" value="BFD-like [2Fe-2S]-binding domain"/>
    <property type="match status" value="1"/>
</dbReference>
<proteinExistence type="predicted"/>
<accession>A0A0F9L7W0</accession>
<dbReference type="InterPro" id="IPR041854">
    <property type="entry name" value="BFD-like_2Fe2S-bd_dom_sf"/>
</dbReference>
<feature type="domain" description="FAD dependent oxidoreductase" evidence="1">
    <location>
        <begin position="4"/>
        <end position="352"/>
    </location>
</feature>
<protein>
    <recommendedName>
        <fullName evidence="4">FAD dependent oxidoreductase domain-containing protein</fullName>
    </recommendedName>
</protein>
<evidence type="ECO:0000313" key="3">
    <source>
        <dbReference type="EMBL" id="KKM83486.1"/>
    </source>
</evidence>
<dbReference type="SUPFAM" id="SSF54373">
    <property type="entry name" value="FAD-linked reductases, C-terminal domain"/>
    <property type="match status" value="1"/>
</dbReference>
<dbReference type="InterPro" id="IPR007419">
    <property type="entry name" value="BFD-like_2Fe2S-bd_dom"/>
</dbReference>
<dbReference type="InterPro" id="IPR052745">
    <property type="entry name" value="G3P_Oxidase/Oxidoreductase"/>
</dbReference>
<organism evidence="3">
    <name type="scientific">marine sediment metagenome</name>
    <dbReference type="NCBI Taxonomy" id="412755"/>
    <lineage>
        <taxon>unclassified sequences</taxon>
        <taxon>metagenomes</taxon>
        <taxon>ecological metagenomes</taxon>
    </lineage>
</organism>
<evidence type="ECO:0008006" key="4">
    <source>
        <dbReference type="Google" id="ProtNLM"/>
    </source>
</evidence>
<gene>
    <name evidence="3" type="ORF">LCGC14_1308950</name>
</gene>
<dbReference type="InterPro" id="IPR006076">
    <property type="entry name" value="FAD-dep_OxRdtase"/>
</dbReference>
<dbReference type="AlphaFoldDB" id="A0A0F9L7W0"/>
<dbReference type="Gene3D" id="3.30.9.10">
    <property type="entry name" value="D-Amino Acid Oxidase, subunit A, domain 2"/>
    <property type="match status" value="1"/>
</dbReference>
<evidence type="ECO:0000259" key="2">
    <source>
        <dbReference type="Pfam" id="PF04324"/>
    </source>
</evidence>
<dbReference type="Gene3D" id="3.50.50.60">
    <property type="entry name" value="FAD/NAD(P)-binding domain"/>
    <property type="match status" value="1"/>
</dbReference>
<dbReference type="PANTHER" id="PTHR42720:SF1">
    <property type="entry name" value="GLYCEROL 3-PHOSPHATE OXIDASE"/>
    <property type="match status" value="1"/>
</dbReference>
<name>A0A0F9L7W0_9ZZZZ</name>
<dbReference type="InterPro" id="IPR036188">
    <property type="entry name" value="FAD/NAD-bd_sf"/>
</dbReference>
<feature type="domain" description="BFD-like [2Fe-2S]-binding" evidence="2">
    <location>
        <begin position="398"/>
        <end position="451"/>
    </location>
</feature>
<reference evidence="3" key="1">
    <citation type="journal article" date="2015" name="Nature">
        <title>Complex archaea that bridge the gap between prokaryotes and eukaryotes.</title>
        <authorList>
            <person name="Spang A."/>
            <person name="Saw J.H."/>
            <person name="Jorgensen S.L."/>
            <person name="Zaremba-Niedzwiedzka K."/>
            <person name="Martijn J."/>
            <person name="Lind A.E."/>
            <person name="van Eijk R."/>
            <person name="Schleper C."/>
            <person name="Guy L."/>
            <person name="Ettema T.J."/>
        </authorList>
    </citation>
    <scope>NUCLEOTIDE SEQUENCE</scope>
</reference>
<dbReference type="Pfam" id="PF01266">
    <property type="entry name" value="DAO"/>
    <property type="match status" value="1"/>
</dbReference>
<dbReference type="PANTHER" id="PTHR42720">
    <property type="entry name" value="GLYCEROL-3-PHOSPHATE DEHYDROGENASE"/>
    <property type="match status" value="1"/>
</dbReference>
<comment type="caution">
    <text evidence="3">The sequence shown here is derived from an EMBL/GenBank/DDBJ whole genome shotgun (WGS) entry which is preliminary data.</text>
</comment>
<dbReference type="EMBL" id="LAZR01007706">
    <property type="protein sequence ID" value="KKM83486.1"/>
    <property type="molecule type" value="Genomic_DNA"/>
</dbReference>
<dbReference type="SUPFAM" id="SSF51905">
    <property type="entry name" value="FAD/NAD(P)-binding domain"/>
    <property type="match status" value="1"/>
</dbReference>
<dbReference type="CDD" id="cd19946">
    <property type="entry name" value="GlpA-like_Fer2_BFD-like"/>
    <property type="match status" value="1"/>
</dbReference>
<sequence>MIYDIIIIGGGVIGCSIARTLSKYDLKICLIERQAEIASGTTKANSGVVHAGYASPRDYVKRHLCIKGNKLYTQAVKELNFPFERIGSFVVALEDNQIKVLEEERKKGIEDGIPGLELILDKAKIKKMEPNLTDDVIGVLHAPTAGIVSPYELTFALAENSAVNGVKFFRNHEVLKIKHNDYVFTVKTYQREFQGRNLINCAGLNADVISRMLGLDYFSIMPRKGEYILFDRNELHLNKILFPMATKVSKGILVCPTLHGNTFIGPNAQNVIDREDFSTTTAGLKEILNGGRQLIPNLPVRSSIRNFAGLRAVADTYDFIIDNTDVYGFINVAGILSPGLTSSFAIAEKVVEFLELLGLGLNIKEDYMPFRPKPNRFKDFTKEELDKKIHEDPMWGRIICRCETVPEREILDAIHAPVGANTVDGVKFRCRTGMGRCQSGFCRPRVIEILSRELKKPYEEITKRGEDTNILIGKTKDLILKKDSGGDKSV</sequence>
<evidence type="ECO:0000259" key="1">
    <source>
        <dbReference type="Pfam" id="PF01266"/>
    </source>
</evidence>
<dbReference type="Pfam" id="PF04324">
    <property type="entry name" value="Fer2_BFD"/>
    <property type="match status" value="1"/>
</dbReference>